<accession>A0A1G8P0U3</accession>
<dbReference type="NCBIfam" id="NF045728">
    <property type="entry name" value="glycosyl_F510_1955"/>
    <property type="match status" value="1"/>
</dbReference>
<dbReference type="InterPro" id="IPR015943">
    <property type="entry name" value="WD40/YVTN_repeat-like_dom_sf"/>
</dbReference>
<dbReference type="SUPFAM" id="SSF110296">
    <property type="entry name" value="Oligoxyloglucan reducing end-specific cellobiohydrolase"/>
    <property type="match status" value="1"/>
</dbReference>
<feature type="chain" id="PRO_5039058105" description="BNR/Asp-box repeat-containing protein" evidence="2">
    <location>
        <begin position="29"/>
        <end position="289"/>
    </location>
</feature>
<feature type="signal peptide" evidence="2">
    <location>
        <begin position="1"/>
        <end position="28"/>
    </location>
</feature>
<organism evidence="3 4">
    <name type="scientific">Arthrobacter subterraneus</name>
    <dbReference type="NCBI Taxonomy" id="335973"/>
    <lineage>
        <taxon>Bacteria</taxon>
        <taxon>Bacillati</taxon>
        <taxon>Actinomycetota</taxon>
        <taxon>Actinomycetes</taxon>
        <taxon>Micrococcales</taxon>
        <taxon>Micrococcaceae</taxon>
        <taxon>Arthrobacter</taxon>
    </lineage>
</organism>
<protein>
    <recommendedName>
        <fullName evidence="5">BNR/Asp-box repeat-containing protein</fullName>
    </recommendedName>
</protein>
<gene>
    <name evidence="3" type="ORF">SAMN04488693_12817</name>
</gene>
<dbReference type="InterPro" id="IPR054817">
    <property type="entry name" value="Glycosyl_F510_1955-like"/>
</dbReference>
<keyword evidence="4" id="KW-1185">Reference proteome</keyword>
<dbReference type="PROSITE" id="PS51257">
    <property type="entry name" value="PROKAR_LIPOPROTEIN"/>
    <property type="match status" value="1"/>
</dbReference>
<proteinExistence type="predicted"/>
<evidence type="ECO:0000313" key="3">
    <source>
        <dbReference type="EMBL" id="SDI86154.1"/>
    </source>
</evidence>
<sequence length="289" mass="29975">MRPKTFPNFLRRRLVLPTVALISMMSLAACSAPSAAPQPPGTPDSFPSGHVHGMSVDPGSDRVLLATHNGLYDVSVSPAQRIGPVIDLMGYTAGENSTLYASGHPGPDTDLPNPVGLLSSTDGGNRWEPLSRQGQSDFHALTRTGESFVGYDGQLITSGDGLQWLPAETQIAPFDLSGTTSSDVVLATTGEGLYRSTDAGSTWSLVTDSPLLLLTALDGETAVGVTPEGDIHTSADAGATWEKKGSIEAAPTAIDTHTDDGADQEIWVATETGVKVSGDGGTSFNDLAP</sequence>
<dbReference type="Gene3D" id="2.130.10.10">
    <property type="entry name" value="YVTN repeat-like/Quinoprotein amine dehydrogenase"/>
    <property type="match status" value="2"/>
</dbReference>
<dbReference type="AlphaFoldDB" id="A0A1G8P0U3"/>
<reference evidence="3 4" key="1">
    <citation type="submission" date="2016-10" db="EMBL/GenBank/DDBJ databases">
        <authorList>
            <person name="de Groot N.N."/>
        </authorList>
    </citation>
    <scope>NUCLEOTIDE SEQUENCE [LARGE SCALE GENOMIC DNA]</scope>
    <source>
        <strain evidence="3 4">NP_1H</strain>
    </source>
</reference>
<keyword evidence="2" id="KW-0732">Signal</keyword>
<name>A0A1G8P0U3_9MICC</name>
<dbReference type="Proteomes" id="UP000199258">
    <property type="component" value="Unassembled WGS sequence"/>
</dbReference>
<dbReference type="EMBL" id="FNDT01000028">
    <property type="protein sequence ID" value="SDI86154.1"/>
    <property type="molecule type" value="Genomic_DNA"/>
</dbReference>
<evidence type="ECO:0000313" key="4">
    <source>
        <dbReference type="Proteomes" id="UP000199258"/>
    </source>
</evidence>
<evidence type="ECO:0000256" key="2">
    <source>
        <dbReference type="SAM" id="SignalP"/>
    </source>
</evidence>
<evidence type="ECO:0008006" key="5">
    <source>
        <dbReference type="Google" id="ProtNLM"/>
    </source>
</evidence>
<feature type="region of interest" description="Disordered" evidence="1">
    <location>
        <begin position="32"/>
        <end position="52"/>
    </location>
</feature>
<evidence type="ECO:0000256" key="1">
    <source>
        <dbReference type="SAM" id="MobiDB-lite"/>
    </source>
</evidence>
<dbReference type="RefSeq" id="WP_342707473.1">
    <property type="nucleotide sequence ID" value="NZ_FNDT01000028.1"/>
</dbReference>
<dbReference type="STRING" id="335973.SAMN04488693_12817"/>